<dbReference type="InterPro" id="IPR036188">
    <property type="entry name" value="FAD/NAD-bd_sf"/>
</dbReference>
<evidence type="ECO:0000256" key="4">
    <source>
        <dbReference type="ARBA" id="ARBA00022827"/>
    </source>
</evidence>
<dbReference type="PRINTS" id="PR00411">
    <property type="entry name" value="PNDRDTASEI"/>
</dbReference>
<keyword evidence="5" id="KW-0521">NADP</keyword>
<organism evidence="8 9">
    <name type="scientific">Streptacidiphilus pinicola</name>
    <dbReference type="NCBI Taxonomy" id="2219663"/>
    <lineage>
        <taxon>Bacteria</taxon>
        <taxon>Bacillati</taxon>
        <taxon>Actinomycetota</taxon>
        <taxon>Actinomycetes</taxon>
        <taxon>Kitasatosporales</taxon>
        <taxon>Streptomycetaceae</taxon>
        <taxon>Streptacidiphilus</taxon>
    </lineage>
</organism>
<dbReference type="EMBL" id="QKYN01000114">
    <property type="protein sequence ID" value="RAG82431.1"/>
    <property type="molecule type" value="Genomic_DNA"/>
</dbReference>
<comment type="similarity">
    <text evidence="2">Belongs to the FAD-binding monooxygenase family.</text>
</comment>
<dbReference type="PANTHER" id="PTHR43098:SF3">
    <property type="entry name" value="L-ORNITHINE N(5)-MONOOXYGENASE-RELATED"/>
    <property type="match status" value="1"/>
</dbReference>
<keyword evidence="4" id="KW-0274">FAD</keyword>
<comment type="cofactor">
    <cofactor evidence="1">
        <name>FAD</name>
        <dbReference type="ChEBI" id="CHEBI:57692"/>
    </cofactor>
</comment>
<proteinExistence type="inferred from homology"/>
<evidence type="ECO:0000256" key="5">
    <source>
        <dbReference type="ARBA" id="ARBA00022857"/>
    </source>
</evidence>
<evidence type="ECO:0000256" key="6">
    <source>
        <dbReference type="ARBA" id="ARBA00023002"/>
    </source>
</evidence>
<evidence type="ECO:0000256" key="7">
    <source>
        <dbReference type="ARBA" id="ARBA00023033"/>
    </source>
</evidence>
<gene>
    <name evidence="8" type="ORF">DN069_27570</name>
</gene>
<dbReference type="GO" id="GO:0016709">
    <property type="term" value="F:oxidoreductase activity, acting on paired donors, with incorporation or reduction of molecular oxygen, NAD(P)H as one donor, and incorporation of one atom of oxygen"/>
    <property type="evidence" value="ECO:0007669"/>
    <property type="project" value="UniProtKB-ARBA"/>
</dbReference>
<keyword evidence="9" id="KW-1185">Reference proteome</keyword>
<dbReference type="PANTHER" id="PTHR43098">
    <property type="entry name" value="L-ORNITHINE N(5)-MONOOXYGENASE-RELATED"/>
    <property type="match status" value="1"/>
</dbReference>
<dbReference type="InterPro" id="IPR050775">
    <property type="entry name" value="FAD-binding_Monooxygenases"/>
</dbReference>
<keyword evidence="3" id="KW-0285">Flavoprotein</keyword>
<comment type="caution">
    <text evidence="8">The sequence shown here is derived from an EMBL/GenBank/DDBJ whole genome shotgun (WGS) entry which is preliminary data.</text>
</comment>
<reference evidence="8 9" key="1">
    <citation type="submission" date="2018-06" db="EMBL/GenBank/DDBJ databases">
        <title>Streptacidiphilus pinicola sp. nov., isolated from pine grove soil.</title>
        <authorList>
            <person name="Roh S.G."/>
            <person name="Park S."/>
            <person name="Kim M.-K."/>
            <person name="Yun B.-R."/>
            <person name="Park J."/>
            <person name="Kim M.J."/>
            <person name="Kim Y.S."/>
            <person name="Kim S.B."/>
        </authorList>
    </citation>
    <scope>NUCLEOTIDE SEQUENCE [LARGE SCALE GENOMIC DNA]</scope>
    <source>
        <strain evidence="8 9">MMS16-CNU450</strain>
    </source>
</reference>
<dbReference type="SUPFAM" id="SSF51905">
    <property type="entry name" value="FAD/NAD(P)-binding domain"/>
    <property type="match status" value="2"/>
</dbReference>
<dbReference type="AlphaFoldDB" id="A0A2X0IG92"/>
<evidence type="ECO:0000313" key="8">
    <source>
        <dbReference type="EMBL" id="RAG82431.1"/>
    </source>
</evidence>
<evidence type="ECO:0000256" key="3">
    <source>
        <dbReference type="ARBA" id="ARBA00022630"/>
    </source>
</evidence>
<evidence type="ECO:0000313" key="9">
    <source>
        <dbReference type="Proteomes" id="UP000248889"/>
    </source>
</evidence>
<accession>A0A2X0IG92</accession>
<dbReference type="Pfam" id="PF13738">
    <property type="entry name" value="Pyr_redox_3"/>
    <property type="match status" value="1"/>
</dbReference>
<dbReference type="OrthoDB" id="5168853at2"/>
<protein>
    <submittedName>
        <fullName evidence="8">Cyclohexanone monooxygenase</fullName>
    </submittedName>
</protein>
<evidence type="ECO:0000256" key="2">
    <source>
        <dbReference type="ARBA" id="ARBA00010139"/>
    </source>
</evidence>
<sequence>MRDHDVIVIGAGFSGLYQLHRLRQLGFDAHVLEAGGDVGGTWYWNRYPGARCDVESIEYSYSFDPRLEQEWDWSERYSAQPELLAYAQHVAERYSLRQDITFDTRVERLDWDDDATRWTVMTGDGETRAAQFVIAATGCLSVPSRPVFEGLEDFAGELYWTSSWPHGGVDLAGKRVAVIGTGSSGLQTITAIAPVVGELTVFQRTASFAVPAHNGPNDERLAEARTRYREIRASSRMSSSGFQCPDSTRLLAEADAEDVRREFDRRWADGGLCFTDAFQEILTDLAANEAAAEYVRSRIREKVKDPVLAEKLSPRAYPIASKRMCVDTGYFEVYNQDNVSLVDLSEEPIRRITGRGILAGDTEHEFDVIVLATGFDAMTGALGAIDIRHGSRTLREKWAHGPRTYLGLMSAGFPNLFTVTGPQSPSVLSNMMTSIEYHVDWISCALEHLREHGLSRMEPTLEAEDNWVNTTNDLAALTLMPRAASWYMGANIPGKQRVFMPFVGGVGTYRQIGEAVAMSYYHGFELS</sequence>
<keyword evidence="6" id="KW-0560">Oxidoreductase</keyword>
<dbReference type="Gene3D" id="3.50.50.60">
    <property type="entry name" value="FAD/NAD(P)-binding domain"/>
    <property type="match status" value="3"/>
</dbReference>
<keyword evidence="7 8" id="KW-0503">Monooxygenase</keyword>
<evidence type="ECO:0000256" key="1">
    <source>
        <dbReference type="ARBA" id="ARBA00001974"/>
    </source>
</evidence>
<name>A0A2X0IG92_9ACTN</name>
<dbReference type="Proteomes" id="UP000248889">
    <property type="component" value="Unassembled WGS sequence"/>
</dbReference>
<dbReference type="RefSeq" id="WP_111505422.1">
    <property type="nucleotide sequence ID" value="NZ_QKYN01000114.1"/>
</dbReference>